<dbReference type="AlphaFoldDB" id="A0A937F5Z9"/>
<organism evidence="2 3">
    <name type="scientific">Fulvivirga sediminis</name>
    <dbReference type="NCBI Taxonomy" id="2803949"/>
    <lineage>
        <taxon>Bacteria</taxon>
        <taxon>Pseudomonadati</taxon>
        <taxon>Bacteroidota</taxon>
        <taxon>Cytophagia</taxon>
        <taxon>Cytophagales</taxon>
        <taxon>Fulvivirgaceae</taxon>
        <taxon>Fulvivirga</taxon>
    </lineage>
</organism>
<name>A0A937F5Z9_9BACT</name>
<reference evidence="2" key="1">
    <citation type="submission" date="2021-01" db="EMBL/GenBank/DDBJ databases">
        <title>Fulvivirga kasyanovii gen. nov., sp nov., a novel member of the phylum Bacteroidetes isolated from seawater in a mussel farm.</title>
        <authorList>
            <person name="Zhao L.-H."/>
            <person name="Wang Z.-J."/>
        </authorList>
    </citation>
    <scope>NUCLEOTIDE SEQUENCE</scope>
    <source>
        <strain evidence="2">2943</strain>
    </source>
</reference>
<dbReference type="EMBL" id="JAESIY010000002">
    <property type="protein sequence ID" value="MBL3655651.1"/>
    <property type="molecule type" value="Genomic_DNA"/>
</dbReference>
<evidence type="ECO:0000259" key="1">
    <source>
        <dbReference type="Pfam" id="PF18962"/>
    </source>
</evidence>
<dbReference type="NCBIfam" id="TIGR04183">
    <property type="entry name" value="Por_Secre_tail"/>
    <property type="match status" value="1"/>
</dbReference>
<proteinExistence type="predicted"/>
<comment type="caution">
    <text evidence="2">The sequence shown here is derived from an EMBL/GenBank/DDBJ whole genome shotgun (WGS) entry which is preliminary data.</text>
</comment>
<evidence type="ECO:0000313" key="2">
    <source>
        <dbReference type="EMBL" id="MBL3655651.1"/>
    </source>
</evidence>
<sequence>MKINLLHYVMAVMVMFLAGGDPLYGQRFERISNQSLYGIRDVAISDEWIAFRAYQDTIQYDKFIITDGTASGTRLLGTLLNEDGYGEYGVLVAKGDYLYYQEDGWGIDVYYINTSYPSEFKKFDPPGEYIEFLRKWDDKIYGLGGYGYYAIEEDKIEYRPYSGWKEYFAHPFVHKSGIYFMGENYEKRGGTYIFKVTDYGNEVMVDLGSTYSGYEIPEQFGAIGDRVFSFVTREHEGYNGFYTELVHVNESGGDSLYAFPYRMSVQAVASSDKYMYMILQQWGTGDDDWNYYNYLWRTDGTTAGTKYLGYYGNNSRVYLSSSDICQYESDYLGCNPLLSSNIFENEEGRYYFLRENGGVSLYTPEGFYTSISGSYGYVKILGILGDNLIVEIYHGLYKLNIGTNCAASSVIAFSQGKRKNGIRVREDRSDPQMALGNPQENDQINFVSLGFGGSITLTLANKVYDDGTAEPDLIVVETSNGRSDQFCYVDGGNNYPEQAFVEVSEDGVSWYSLPNVYCRTSFIDIKPAVDQGMAYAKFIRITDASNPSNFDDNADGFDLDGIITCREEVEAAKAELTNARTITSSLFNPEFINKAPNDVDVEKGFSIYPNPVTHGELTVQFIVDQPQEGYIRVLDITGKEKFHKSVSLSIGNNDVELELNSLSSGTYIVEMSSLDRVESVKFIVQ</sequence>
<dbReference type="InterPro" id="IPR026444">
    <property type="entry name" value="Secre_tail"/>
</dbReference>
<dbReference type="RefSeq" id="WP_202243310.1">
    <property type="nucleotide sequence ID" value="NZ_JAESIY010000002.1"/>
</dbReference>
<feature type="domain" description="Secretion system C-terminal sorting" evidence="1">
    <location>
        <begin position="607"/>
        <end position="684"/>
    </location>
</feature>
<keyword evidence="3" id="KW-1185">Reference proteome</keyword>
<dbReference type="Proteomes" id="UP000659388">
    <property type="component" value="Unassembled WGS sequence"/>
</dbReference>
<protein>
    <submittedName>
        <fullName evidence="2">T9SS type A sorting domain-containing protein</fullName>
    </submittedName>
</protein>
<evidence type="ECO:0000313" key="3">
    <source>
        <dbReference type="Proteomes" id="UP000659388"/>
    </source>
</evidence>
<dbReference type="Pfam" id="PF18962">
    <property type="entry name" value="Por_Secre_tail"/>
    <property type="match status" value="1"/>
</dbReference>
<accession>A0A937F5Z9</accession>
<gene>
    <name evidence="2" type="ORF">JL102_05900</name>
</gene>